<proteinExistence type="predicted"/>
<dbReference type="GO" id="GO:0003676">
    <property type="term" value="F:nucleic acid binding"/>
    <property type="evidence" value="ECO:0007669"/>
    <property type="project" value="InterPro"/>
</dbReference>
<organism evidence="5 6">
    <name type="scientific">Rhodocollybia butyracea</name>
    <dbReference type="NCBI Taxonomy" id="206335"/>
    <lineage>
        <taxon>Eukaryota</taxon>
        <taxon>Fungi</taxon>
        <taxon>Dikarya</taxon>
        <taxon>Basidiomycota</taxon>
        <taxon>Agaricomycotina</taxon>
        <taxon>Agaricomycetes</taxon>
        <taxon>Agaricomycetidae</taxon>
        <taxon>Agaricales</taxon>
        <taxon>Marasmiineae</taxon>
        <taxon>Omphalotaceae</taxon>
        <taxon>Rhodocollybia</taxon>
    </lineage>
</organism>
<gene>
    <name evidence="5" type="ORF">BDP27DRAFT_1230622</name>
</gene>
<dbReference type="InterPro" id="IPR036875">
    <property type="entry name" value="Znf_CCHC_sf"/>
</dbReference>
<keyword evidence="2" id="KW-0862">Zinc</keyword>
<dbReference type="GO" id="GO:0006397">
    <property type="term" value="P:mRNA processing"/>
    <property type="evidence" value="ECO:0007669"/>
    <property type="project" value="UniProtKB-KW"/>
</dbReference>
<protein>
    <recommendedName>
        <fullName evidence="4">CCHC-type domain-containing protein</fullName>
    </recommendedName>
</protein>
<dbReference type="AlphaFoldDB" id="A0A9P5PFL2"/>
<evidence type="ECO:0000256" key="1">
    <source>
        <dbReference type="ARBA" id="ARBA00022664"/>
    </source>
</evidence>
<dbReference type="GO" id="GO:0008270">
    <property type="term" value="F:zinc ion binding"/>
    <property type="evidence" value="ECO:0007669"/>
    <property type="project" value="UniProtKB-KW"/>
</dbReference>
<feature type="domain" description="CCHC-type" evidence="4">
    <location>
        <begin position="96"/>
        <end position="111"/>
    </location>
</feature>
<evidence type="ECO:0000256" key="3">
    <source>
        <dbReference type="SAM" id="Phobius"/>
    </source>
</evidence>
<dbReference type="EMBL" id="JADNRY010000125">
    <property type="protein sequence ID" value="KAF9064356.1"/>
    <property type="molecule type" value="Genomic_DNA"/>
</dbReference>
<feature type="non-terminal residue" evidence="5">
    <location>
        <position position="1"/>
    </location>
</feature>
<dbReference type="PROSITE" id="PS50158">
    <property type="entry name" value="ZF_CCHC"/>
    <property type="match status" value="1"/>
</dbReference>
<evidence type="ECO:0000313" key="5">
    <source>
        <dbReference type="EMBL" id="KAF9064356.1"/>
    </source>
</evidence>
<keyword evidence="3" id="KW-0472">Membrane</keyword>
<dbReference type="Proteomes" id="UP000772434">
    <property type="component" value="Unassembled WGS sequence"/>
</dbReference>
<accession>A0A9P5PFL2</accession>
<reference evidence="5" key="1">
    <citation type="submission" date="2020-11" db="EMBL/GenBank/DDBJ databases">
        <authorList>
            <consortium name="DOE Joint Genome Institute"/>
            <person name="Ahrendt S."/>
            <person name="Riley R."/>
            <person name="Andreopoulos W."/>
            <person name="Labutti K."/>
            <person name="Pangilinan J."/>
            <person name="Ruiz-Duenas F.J."/>
            <person name="Barrasa J.M."/>
            <person name="Sanchez-Garcia M."/>
            <person name="Camarero S."/>
            <person name="Miyauchi S."/>
            <person name="Serrano A."/>
            <person name="Linde D."/>
            <person name="Babiker R."/>
            <person name="Drula E."/>
            <person name="Ayuso-Fernandez I."/>
            <person name="Pacheco R."/>
            <person name="Padilla G."/>
            <person name="Ferreira P."/>
            <person name="Barriuso J."/>
            <person name="Kellner H."/>
            <person name="Castanera R."/>
            <person name="Alfaro M."/>
            <person name="Ramirez L."/>
            <person name="Pisabarro A.G."/>
            <person name="Kuo A."/>
            <person name="Tritt A."/>
            <person name="Lipzen A."/>
            <person name="He G."/>
            <person name="Yan M."/>
            <person name="Ng V."/>
            <person name="Cullen D."/>
            <person name="Martin F."/>
            <person name="Rosso M.-N."/>
            <person name="Henrissat B."/>
            <person name="Hibbett D."/>
            <person name="Martinez A.T."/>
            <person name="Grigoriev I.V."/>
        </authorList>
    </citation>
    <scope>NUCLEOTIDE SEQUENCE</scope>
    <source>
        <strain evidence="5">AH 40177</strain>
    </source>
</reference>
<keyword evidence="3" id="KW-0812">Transmembrane</keyword>
<keyword evidence="6" id="KW-1185">Reference proteome</keyword>
<evidence type="ECO:0000259" key="4">
    <source>
        <dbReference type="PROSITE" id="PS50158"/>
    </source>
</evidence>
<dbReference type="InterPro" id="IPR001878">
    <property type="entry name" value="Znf_CCHC"/>
</dbReference>
<keyword evidence="1" id="KW-0507">mRNA processing</keyword>
<name>A0A9P5PFL2_9AGAR</name>
<evidence type="ECO:0000256" key="2">
    <source>
        <dbReference type="PROSITE-ProRule" id="PRU00047"/>
    </source>
</evidence>
<dbReference type="OrthoDB" id="3265539at2759"/>
<dbReference type="SUPFAM" id="SSF57756">
    <property type="entry name" value="Retrovirus zinc finger-like domains"/>
    <property type="match status" value="1"/>
</dbReference>
<evidence type="ECO:0000313" key="6">
    <source>
        <dbReference type="Proteomes" id="UP000772434"/>
    </source>
</evidence>
<comment type="caution">
    <text evidence="5">The sequence shown here is derived from an EMBL/GenBank/DDBJ whole genome shotgun (WGS) entry which is preliminary data.</text>
</comment>
<keyword evidence="3" id="KW-1133">Transmembrane helix</keyword>
<keyword evidence="2" id="KW-0863">Zinc-finger</keyword>
<sequence>FEMEEAGLVISDQEIILAITLGLLPSYTTVILSFNIVAADALTLDYVMNHLLNNEVAQLTGGTQKSTVAATNAKHDAKESALTASNMKSPAGKGICFFCNQCGHHKEECPE</sequence>
<keyword evidence="2" id="KW-0479">Metal-binding</keyword>
<feature type="transmembrane region" description="Helical" evidence="3">
    <location>
        <begin position="15"/>
        <end position="38"/>
    </location>
</feature>